<dbReference type="Proteomes" id="UP000035760">
    <property type="component" value="Unassembled WGS sequence"/>
</dbReference>
<proteinExistence type="predicted"/>
<keyword evidence="2" id="KW-1185">Reference proteome</keyword>
<dbReference type="RefSeq" id="WP_048675773.1">
    <property type="nucleotide sequence ID" value="NZ_CBTJ020000096.1"/>
</dbReference>
<reference evidence="1" key="2">
    <citation type="submission" date="2014-03" db="EMBL/GenBank/DDBJ databases">
        <title>Candidatus Competibacter-lineage genomes retrieved from metagenomes reveal functional metabolic diversity.</title>
        <authorList>
            <person name="McIlroy S.J."/>
            <person name="Albertsen M."/>
            <person name="Andresen E.K."/>
            <person name="Saunders A.M."/>
            <person name="Kristiansen R."/>
            <person name="Stokholm-Bjerregaard M."/>
            <person name="Nielsen K.L."/>
            <person name="Nielsen P.H."/>
        </authorList>
    </citation>
    <scope>NUCLEOTIDE SEQUENCE</scope>
    <source>
        <strain evidence="1">Run_A_D11</strain>
    </source>
</reference>
<dbReference type="AlphaFoldDB" id="W6MCK7"/>
<dbReference type="EMBL" id="CBTJ020000096">
    <property type="protein sequence ID" value="CDI04085.1"/>
    <property type="molecule type" value="Genomic_DNA"/>
</dbReference>
<dbReference type="STRING" id="1400863.BN873_840007"/>
<name>W6MCK7_9GAMM</name>
<sequence>MIGAYTLLADQRQAVIAGIRKEVVDDNRLQSIPDDLLLIVLHALTGRTGDLIRHVSATADRYHRN</sequence>
<evidence type="ECO:0000313" key="2">
    <source>
        <dbReference type="Proteomes" id="UP000035760"/>
    </source>
</evidence>
<reference evidence="1" key="1">
    <citation type="submission" date="2013-07" db="EMBL/GenBank/DDBJ databases">
        <authorList>
            <person name="McIlroy S."/>
        </authorList>
    </citation>
    <scope>NUCLEOTIDE SEQUENCE [LARGE SCALE GENOMIC DNA]</scope>
    <source>
        <strain evidence="1">Run_A_D11</strain>
    </source>
</reference>
<protein>
    <submittedName>
        <fullName evidence="1">Uncharacterized protein</fullName>
    </submittedName>
</protein>
<evidence type="ECO:0000313" key="1">
    <source>
        <dbReference type="EMBL" id="CDI04085.1"/>
    </source>
</evidence>
<gene>
    <name evidence="1" type="ORF">BN873_840007</name>
</gene>
<organism evidence="1 2">
    <name type="scientific">Candidatus Competibacter denitrificans Run_A_D11</name>
    <dbReference type="NCBI Taxonomy" id="1400863"/>
    <lineage>
        <taxon>Bacteria</taxon>
        <taxon>Pseudomonadati</taxon>
        <taxon>Pseudomonadota</taxon>
        <taxon>Gammaproteobacteria</taxon>
        <taxon>Candidatus Competibacteraceae</taxon>
        <taxon>Candidatus Competibacter</taxon>
    </lineage>
</organism>
<comment type="caution">
    <text evidence="1">The sequence shown here is derived from an EMBL/GenBank/DDBJ whole genome shotgun (WGS) entry which is preliminary data.</text>
</comment>
<accession>W6MCK7</accession>